<organism evidence="3 4">
    <name type="scientific">Aspergillus glaucus CBS 516.65</name>
    <dbReference type="NCBI Taxonomy" id="1160497"/>
    <lineage>
        <taxon>Eukaryota</taxon>
        <taxon>Fungi</taxon>
        <taxon>Dikarya</taxon>
        <taxon>Ascomycota</taxon>
        <taxon>Pezizomycotina</taxon>
        <taxon>Eurotiomycetes</taxon>
        <taxon>Eurotiomycetidae</taxon>
        <taxon>Eurotiales</taxon>
        <taxon>Aspergillaceae</taxon>
        <taxon>Aspergillus</taxon>
        <taxon>Aspergillus subgen. Aspergillus</taxon>
    </lineage>
</organism>
<sequence>MDLSRLTRPAILCQCSRCSSSLAALENDWAKLSNSYSLVAGWLSVDLHRISISSEKKQVPQSSDMNLLRGRILQEISCKLCQQKLGVLCTLENGPNIFWKLAKVAFREIVTMRTVEPIFKEGALERILNSTTKEGRRDRTSIQPGALIPAGSTEMDGYDVSVSRQIQHQGFSIDHISSSVNNLHDTMSELKQAFTALRIELNGPGRLSLETGNPSSSDYDMITTVLRELKSKSEEIERLKLEMEAVKLKNRYLEEQAAKQSLPMADMEGALPQVHSPSILHGSRKRSWPDSFPSGRTEPIADSFDDEGDIFDDFSAVDTPMQSMKIPLKDPEEARNMANSIYAQSTPGSPRLNVEVPQHQQQTPTLGNTIDSARDSSEQQHAIIKRPRVSQSVDKTPSNGGPGKRGPGRPRKSISQPTKPDLTTPKPLAPKQTPLNEQTVNVSGGSQKERSHWDGSPDEQQSTTRRGPVRPRSTRSRSRAPSVPPANSRKSRHSDTNGNHPEHAPPPPTVEIKGQEPLIIKGEGMGATDSKKENPPQNTEEAEKRKARDYMARMAMQREEAMETEEAR</sequence>
<accession>A0A1L9VKU8</accession>
<evidence type="ECO:0000313" key="4">
    <source>
        <dbReference type="Proteomes" id="UP000184300"/>
    </source>
</evidence>
<feature type="compositionally biased region" description="Basic residues" evidence="2">
    <location>
        <begin position="467"/>
        <end position="478"/>
    </location>
</feature>
<dbReference type="AlphaFoldDB" id="A0A1L9VKU8"/>
<dbReference type="RefSeq" id="XP_022401245.1">
    <property type="nucleotide sequence ID" value="XM_022543468.1"/>
</dbReference>
<reference evidence="4" key="1">
    <citation type="journal article" date="2017" name="Genome Biol.">
        <title>Comparative genomics reveals high biological diversity and specific adaptations in the industrially and medically important fungal genus Aspergillus.</title>
        <authorList>
            <person name="de Vries R.P."/>
            <person name="Riley R."/>
            <person name="Wiebenga A."/>
            <person name="Aguilar-Osorio G."/>
            <person name="Amillis S."/>
            <person name="Uchima C.A."/>
            <person name="Anderluh G."/>
            <person name="Asadollahi M."/>
            <person name="Askin M."/>
            <person name="Barry K."/>
            <person name="Battaglia E."/>
            <person name="Bayram O."/>
            <person name="Benocci T."/>
            <person name="Braus-Stromeyer S.A."/>
            <person name="Caldana C."/>
            <person name="Canovas D."/>
            <person name="Cerqueira G.C."/>
            <person name="Chen F."/>
            <person name="Chen W."/>
            <person name="Choi C."/>
            <person name="Clum A."/>
            <person name="Dos Santos R.A."/>
            <person name="Damasio A.R."/>
            <person name="Diallinas G."/>
            <person name="Emri T."/>
            <person name="Fekete E."/>
            <person name="Flipphi M."/>
            <person name="Freyberg S."/>
            <person name="Gallo A."/>
            <person name="Gournas C."/>
            <person name="Habgood R."/>
            <person name="Hainaut M."/>
            <person name="Harispe M.L."/>
            <person name="Henrissat B."/>
            <person name="Hilden K.S."/>
            <person name="Hope R."/>
            <person name="Hossain A."/>
            <person name="Karabika E."/>
            <person name="Karaffa L."/>
            <person name="Karanyi Z."/>
            <person name="Krasevec N."/>
            <person name="Kuo A."/>
            <person name="Kusch H."/>
            <person name="LaButti K."/>
            <person name="Lagendijk E.L."/>
            <person name="Lapidus A."/>
            <person name="Levasseur A."/>
            <person name="Lindquist E."/>
            <person name="Lipzen A."/>
            <person name="Logrieco A.F."/>
            <person name="MacCabe A."/>
            <person name="Maekelae M.R."/>
            <person name="Malavazi I."/>
            <person name="Melin P."/>
            <person name="Meyer V."/>
            <person name="Mielnichuk N."/>
            <person name="Miskei M."/>
            <person name="Molnar A.P."/>
            <person name="Mule G."/>
            <person name="Ngan C.Y."/>
            <person name="Orejas M."/>
            <person name="Orosz E."/>
            <person name="Ouedraogo J.P."/>
            <person name="Overkamp K.M."/>
            <person name="Park H.-S."/>
            <person name="Perrone G."/>
            <person name="Piumi F."/>
            <person name="Punt P.J."/>
            <person name="Ram A.F."/>
            <person name="Ramon A."/>
            <person name="Rauscher S."/>
            <person name="Record E."/>
            <person name="Riano-Pachon D.M."/>
            <person name="Robert V."/>
            <person name="Roehrig J."/>
            <person name="Ruller R."/>
            <person name="Salamov A."/>
            <person name="Salih N.S."/>
            <person name="Samson R.A."/>
            <person name="Sandor E."/>
            <person name="Sanguinetti M."/>
            <person name="Schuetze T."/>
            <person name="Sepcic K."/>
            <person name="Shelest E."/>
            <person name="Sherlock G."/>
            <person name="Sophianopoulou V."/>
            <person name="Squina F.M."/>
            <person name="Sun H."/>
            <person name="Susca A."/>
            <person name="Todd R.B."/>
            <person name="Tsang A."/>
            <person name="Unkles S.E."/>
            <person name="van de Wiele N."/>
            <person name="van Rossen-Uffink D."/>
            <person name="Oliveira J.V."/>
            <person name="Vesth T.C."/>
            <person name="Visser J."/>
            <person name="Yu J.-H."/>
            <person name="Zhou M."/>
            <person name="Andersen M.R."/>
            <person name="Archer D.B."/>
            <person name="Baker S.E."/>
            <person name="Benoit I."/>
            <person name="Brakhage A.A."/>
            <person name="Braus G.H."/>
            <person name="Fischer R."/>
            <person name="Frisvad J.C."/>
            <person name="Goldman G.H."/>
            <person name="Houbraken J."/>
            <person name="Oakley B."/>
            <person name="Pocsi I."/>
            <person name="Scazzocchio C."/>
            <person name="Seiboth B."/>
            <person name="vanKuyk P.A."/>
            <person name="Wortman J."/>
            <person name="Dyer P.S."/>
            <person name="Grigoriev I.V."/>
        </authorList>
    </citation>
    <scope>NUCLEOTIDE SEQUENCE [LARGE SCALE GENOMIC DNA]</scope>
    <source>
        <strain evidence="4">CBS 516.65</strain>
    </source>
</reference>
<feature type="region of interest" description="Disordered" evidence="2">
    <location>
        <begin position="275"/>
        <end position="307"/>
    </location>
</feature>
<gene>
    <name evidence="3" type="ORF">ASPGLDRAFT_25243</name>
</gene>
<evidence type="ECO:0008006" key="5">
    <source>
        <dbReference type="Google" id="ProtNLM"/>
    </source>
</evidence>
<feature type="compositionally biased region" description="Polar residues" evidence="2">
    <location>
        <begin position="433"/>
        <end position="446"/>
    </location>
</feature>
<feature type="compositionally biased region" description="Low complexity" evidence="2">
    <location>
        <begin position="417"/>
        <end position="431"/>
    </location>
</feature>
<feature type="compositionally biased region" description="Polar residues" evidence="2">
    <location>
        <begin position="358"/>
        <end position="371"/>
    </location>
</feature>
<protein>
    <recommendedName>
        <fullName evidence="5">Yippee/Mis18/Cereblon domain-containing protein</fullName>
    </recommendedName>
</protein>
<dbReference type="VEuPathDB" id="FungiDB:ASPGLDRAFT_25243"/>
<dbReference type="Proteomes" id="UP000184300">
    <property type="component" value="Unassembled WGS sequence"/>
</dbReference>
<evidence type="ECO:0000256" key="1">
    <source>
        <dbReference type="SAM" id="Coils"/>
    </source>
</evidence>
<evidence type="ECO:0000256" key="2">
    <source>
        <dbReference type="SAM" id="MobiDB-lite"/>
    </source>
</evidence>
<feature type="compositionally biased region" description="Low complexity" evidence="2">
    <location>
        <begin position="479"/>
        <end position="488"/>
    </location>
</feature>
<dbReference type="OrthoDB" id="4187489at2759"/>
<name>A0A1L9VKU8_ASPGL</name>
<keyword evidence="4" id="KW-1185">Reference proteome</keyword>
<evidence type="ECO:0000313" key="3">
    <source>
        <dbReference type="EMBL" id="OJJ84547.1"/>
    </source>
</evidence>
<feature type="region of interest" description="Disordered" evidence="2">
    <location>
        <begin position="343"/>
        <end position="546"/>
    </location>
</feature>
<feature type="compositionally biased region" description="Polar residues" evidence="2">
    <location>
        <begin position="389"/>
        <end position="399"/>
    </location>
</feature>
<dbReference type="EMBL" id="KV878896">
    <property type="protein sequence ID" value="OJJ84547.1"/>
    <property type="molecule type" value="Genomic_DNA"/>
</dbReference>
<keyword evidence="1" id="KW-0175">Coiled coil</keyword>
<dbReference type="GeneID" id="34459729"/>
<feature type="coiled-coil region" evidence="1">
    <location>
        <begin position="222"/>
        <end position="256"/>
    </location>
</feature>
<proteinExistence type="predicted"/>